<dbReference type="InterPro" id="IPR013656">
    <property type="entry name" value="PAS_4"/>
</dbReference>
<dbReference type="PANTHER" id="PTHR44688:SF16">
    <property type="entry name" value="DNA-BINDING TRANSCRIPTIONAL ACTIVATOR DEVR_DOSR"/>
    <property type="match status" value="1"/>
</dbReference>
<dbReference type="InterPro" id="IPR036388">
    <property type="entry name" value="WH-like_DNA-bd_sf"/>
</dbReference>
<reference evidence="6" key="1">
    <citation type="submission" date="2022-06" db="EMBL/GenBank/DDBJ databases">
        <title>Genomic Encyclopedia of Archaeal and Bacterial Type Strains, Phase II (KMG-II): from individual species to whole genera.</title>
        <authorList>
            <person name="Goeker M."/>
        </authorList>
    </citation>
    <scope>NUCLEOTIDE SEQUENCE</scope>
    <source>
        <strain evidence="6">DSM 43935</strain>
    </source>
</reference>
<dbReference type="Proteomes" id="UP001206128">
    <property type="component" value="Unassembled WGS sequence"/>
</dbReference>
<evidence type="ECO:0000256" key="1">
    <source>
        <dbReference type="ARBA" id="ARBA00023015"/>
    </source>
</evidence>
<protein>
    <submittedName>
        <fullName evidence="6">DNA-binding transcriptional regulator, CsgD family</fullName>
    </submittedName>
</protein>
<dbReference type="Gene3D" id="1.10.10.10">
    <property type="entry name" value="Winged helix-like DNA-binding domain superfamily/Winged helix DNA-binding domain"/>
    <property type="match status" value="1"/>
</dbReference>
<feature type="domain" description="PAS" evidence="4">
    <location>
        <begin position="30"/>
        <end position="95"/>
    </location>
</feature>
<dbReference type="PANTHER" id="PTHR44688">
    <property type="entry name" value="DNA-BINDING TRANSCRIPTIONAL ACTIVATOR DEVR_DOSR"/>
    <property type="match status" value="1"/>
</dbReference>
<dbReference type="InterPro" id="IPR035965">
    <property type="entry name" value="PAS-like_dom_sf"/>
</dbReference>
<name>A0AAE3GGA8_9PSEU</name>
<dbReference type="SUPFAM" id="SSF46894">
    <property type="entry name" value="C-terminal effector domain of the bipartite response regulators"/>
    <property type="match status" value="1"/>
</dbReference>
<gene>
    <name evidence="6" type="ORF">LX83_002471</name>
</gene>
<dbReference type="GO" id="GO:0006355">
    <property type="term" value="P:regulation of DNA-templated transcription"/>
    <property type="evidence" value="ECO:0007669"/>
    <property type="project" value="InterPro"/>
</dbReference>
<dbReference type="RefSeq" id="WP_253770581.1">
    <property type="nucleotide sequence ID" value="NZ_JAMTCK010000005.1"/>
</dbReference>
<evidence type="ECO:0000259" key="5">
    <source>
        <dbReference type="SMART" id="SM00421"/>
    </source>
</evidence>
<organism evidence="6 7">
    <name type="scientific">Goodfellowiella coeruleoviolacea</name>
    <dbReference type="NCBI Taxonomy" id="334858"/>
    <lineage>
        <taxon>Bacteria</taxon>
        <taxon>Bacillati</taxon>
        <taxon>Actinomycetota</taxon>
        <taxon>Actinomycetes</taxon>
        <taxon>Pseudonocardiales</taxon>
        <taxon>Pseudonocardiaceae</taxon>
        <taxon>Goodfellowiella</taxon>
    </lineage>
</organism>
<dbReference type="Pfam" id="PF08448">
    <property type="entry name" value="PAS_4"/>
    <property type="match status" value="1"/>
</dbReference>
<dbReference type="InterPro" id="IPR000792">
    <property type="entry name" value="Tscrpt_reg_LuxR_C"/>
</dbReference>
<dbReference type="SMART" id="SM00091">
    <property type="entry name" value="PAS"/>
    <property type="match status" value="1"/>
</dbReference>
<dbReference type="Pfam" id="PF00196">
    <property type="entry name" value="GerE"/>
    <property type="match status" value="1"/>
</dbReference>
<evidence type="ECO:0000313" key="6">
    <source>
        <dbReference type="EMBL" id="MCP2165613.1"/>
    </source>
</evidence>
<evidence type="ECO:0000256" key="3">
    <source>
        <dbReference type="ARBA" id="ARBA00023163"/>
    </source>
</evidence>
<proteinExistence type="predicted"/>
<keyword evidence="3" id="KW-0804">Transcription</keyword>
<dbReference type="AlphaFoldDB" id="A0AAE3GGA8"/>
<keyword evidence="1" id="KW-0805">Transcription regulation</keyword>
<evidence type="ECO:0000256" key="2">
    <source>
        <dbReference type="ARBA" id="ARBA00023125"/>
    </source>
</evidence>
<evidence type="ECO:0000313" key="7">
    <source>
        <dbReference type="Proteomes" id="UP001206128"/>
    </source>
</evidence>
<dbReference type="SMART" id="SM00421">
    <property type="entry name" value="HTH_LUXR"/>
    <property type="match status" value="1"/>
</dbReference>
<sequence length="229" mass="24643">MIKDIEQINHHLRMDCAEPTWQDKAVAWRNRALLLLDHLPMPVAACEPDGTILFVNPAMASEWSALPGQLAGRNALDLFRPVLAEDLRSIVDAIRLGRRSRYPISVSWTTPAGAERCGELTVDLISETSADHPHLLLLLRVAAEPAEPAAAPPGPRVSVSPVEARVLALAAGGATTAQIARAVELTVDGVNYHLGRLSRRWGVANRAALVARAYVHGVLAPGVWPPEPA</sequence>
<comment type="caution">
    <text evidence="6">The sequence shown here is derived from an EMBL/GenBank/DDBJ whole genome shotgun (WGS) entry which is preliminary data.</text>
</comment>
<dbReference type="InterPro" id="IPR016032">
    <property type="entry name" value="Sig_transdc_resp-reg_C-effctor"/>
</dbReference>
<dbReference type="SUPFAM" id="SSF55785">
    <property type="entry name" value="PYP-like sensor domain (PAS domain)"/>
    <property type="match status" value="1"/>
</dbReference>
<feature type="domain" description="HTH luxR-type" evidence="5">
    <location>
        <begin position="156"/>
        <end position="213"/>
    </location>
</feature>
<evidence type="ECO:0000259" key="4">
    <source>
        <dbReference type="SMART" id="SM00091"/>
    </source>
</evidence>
<dbReference type="InterPro" id="IPR000014">
    <property type="entry name" value="PAS"/>
</dbReference>
<dbReference type="CDD" id="cd00130">
    <property type="entry name" value="PAS"/>
    <property type="match status" value="1"/>
</dbReference>
<keyword evidence="2 6" id="KW-0238">DNA-binding</keyword>
<dbReference type="Gene3D" id="3.30.450.20">
    <property type="entry name" value="PAS domain"/>
    <property type="match status" value="1"/>
</dbReference>
<dbReference type="GO" id="GO:0003677">
    <property type="term" value="F:DNA binding"/>
    <property type="evidence" value="ECO:0007669"/>
    <property type="project" value="UniProtKB-KW"/>
</dbReference>
<keyword evidence="7" id="KW-1185">Reference proteome</keyword>
<dbReference type="EMBL" id="JAMTCK010000005">
    <property type="protein sequence ID" value="MCP2165613.1"/>
    <property type="molecule type" value="Genomic_DNA"/>
</dbReference>
<accession>A0AAE3GGA8</accession>